<keyword evidence="2" id="KW-1185">Reference proteome</keyword>
<proteinExistence type="predicted"/>
<gene>
    <name evidence="1" type="ORF">J2W48_002654</name>
</gene>
<name>A0ABU1Y8Z0_9FLAO</name>
<dbReference type="EMBL" id="JAVDWQ010000008">
    <property type="protein sequence ID" value="MDR7210704.1"/>
    <property type="molecule type" value="Genomic_DNA"/>
</dbReference>
<accession>A0ABU1Y8Z0</accession>
<reference evidence="1 2" key="1">
    <citation type="submission" date="2023-07" db="EMBL/GenBank/DDBJ databases">
        <title>Sorghum-associated microbial communities from plants grown in Nebraska, USA.</title>
        <authorList>
            <person name="Schachtman D."/>
        </authorList>
    </citation>
    <scope>NUCLEOTIDE SEQUENCE [LARGE SCALE GENOMIC DNA]</scope>
    <source>
        <strain evidence="1 2">4129</strain>
    </source>
</reference>
<comment type="caution">
    <text evidence="1">The sequence shown here is derived from an EMBL/GenBank/DDBJ whole genome shotgun (WGS) entry which is preliminary data.</text>
</comment>
<sequence length="37" mass="4087">MMSCLEVLRFSQGADLYLSYNLTPKTPDEKGMSCSAV</sequence>
<evidence type="ECO:0000313" key="2">
    <source>
        <dbReference type="Proteomes" id="UP001269081"/>
    </source>
</evidence>
<protein>
    <submittedName>
        <fullName evidence="1">Uncharacterized protein</fullName>
    </submittedName>
</protein>
<evidence type="ECO:0000313" key="1">
    <source>
        <dbReference type="EMBL" id="MDR7210704.1"/>
    </source>
</evidence>
<dbReference type="Proteomes" id="UP001269081">
    <property type="component" value="Unassembled WGS sequence"/>
</dbReference>
<organism evidence="1 2">
    <name type="scientific">Flavobacterium piscis</name>
    <dbReference type="NCBI Taxonomy" id="1114874"/>
    <lineage>
        <taxon>Bacteria</taxon>
        <taxon>Pseudomonadati</taxon>
        <taxon>Bacteroidota</taxon>
        <taxon>Flavobacteriia</taxon>
        <taxon>Flavobacteriales</taxon>
        <taxon>Flavobacteriaceae</taxon>
        <taxon>Flavobacterium</taxon>
    </lineage>
</organism>